<dbReference type="Proteomes" id="UP001055072">
    <property type="component" value="Unassembled WGS sequence"/>
</dbReference>
<proteinExistence type="predicted"/>
<protein>
    <submittedName>
        <fullName evidence="1">Uncharacterized protein</fullName>
    </submittedName>
</protein>
<reference evidence="1" key="1">
    <citation type="journal article" date="2021" name="Environ. Microbiol.">
        <title>Gene family expansions and transcriptome signatures uncover fungal adaptations to wood decay.</title>
        <authorList>
            <person name="Hage H."/>
            <person name="Miyauchi S."/>
            <person name="Viragh M."/>
            <person name="Drula E."/>
            <person name="Min B."/>
            <person name="Chaduli D."/>
            <person name="Navarro D."/>
            <person name="Favel A."/>
            <person name="Norest M."/>
            <person name="Lesage-Meessen L."/>
            <person name="Balint B."/>
            <person name="Merenyi Z."/>
            <person name="de Eugenio L."/>
            <person name="Morin E."/>
            <person name="Martinez A.T."/>
            <person name="Baldrian P."/>
            <person name="Stursova M."/>
            <person name="Martinez M.J."/>
            <person name="Novotny C."/>
            <person name="Magnuson J.K."/>
            <person name="Spatafora J.W."/>
            <person name="Maurice S."/>
            <person name="Pangilinan J."/>
            <person name="Andreopoulos W."/>
            <person name="LaButti K."/>
            <person name="Hundley H."/>
            <person name="Na H."/>
            <person name="Kuo A."/>
            <person name="Barry K."/>
            <person name="Lipzen A."/>
            <person name="Henrissat B."/>
            <person name="Riley R."/>
            <person name="Ahrendt S."/>
            <person name="Nagy L.G."/>
            <person name="Grigoriev I.V."/>
            <person name="Martin F."/>
            <person name="Rosso M.N."/>
        </authorList>
    </citation>
    <scope>NUCLEOTIDE SEQUENCE</scope>
    <source>
        <strain evidence="1">CBS 384.51</strain>
    </source>
</reference>
<evidence type="ECO:0000313" key="2">
    <source>
        <dbReference type="Proteomes" id="UP001055072"/>
    </source>
</evidence>
<dbReference type="EMBL" id="MU274912">
    <property type="protein sequence ID" value="KAI0088860.1"/>
    <property type="molecule type" value="Genomic_DNA"/>
</dbReference>
<accession>A0ACB8U3L5</accession>
<sequence>MNFSIKKKPKKGHMKSDHAKLSEMLAPPELASIISYAERNKEKAAAKLLVSTLKTGVVIDTKFFAFSRRKSGGGVDRPLPIYTNSLLLMAGVPHFITILGSGFAEDRTVSLDEPFPTEKEYLKDEYDYPSDSDLEDDEEECSIDVEIPLAEKKKEEPDSTEASITESSKLELPTGGHYGRIIVLPTGAHKTWEALLAYLYTGEIKFALLKSHPDHRRGRQSEGPFEVLCSPKSMYRLAHAYGLENLKKEAAANIESQLTPDNIMQELKSSLTVTHEEILKMEVDFASRAAQRPRILPSLLQWIADLSKGEMTHTTHCLQALVKEIATNGNSYR</sequence>
<evidence type="ECO:0000313" key="1">
    <source>
        <dbReference type="EMBL" id="KAI0088860.1"/>
    </source>
</evidence>
<gene>
    <name evidence="1" type="ORF">BDY19DRAFT_152439</name>
</gene>
<keyword evidence="2" id="KW-1185">Reference proteome</keyword>
<name>A0ACB8U3L5_9APHY</name>
<comment type="caution">
    <text evidence="1">The sequence shown here is derived from an EMBL/GenBank/DDBJ whole genome shotgun (WGS) entry which is preliminary data.</text>
</comment>
<organism evidence="1 2">
    <name type="scientific">Irpex rosettiformis</name>
    <dbReference type="NCBI Taxonomy" id="378272"/>
    <lineage>
        <taxon>Eukaryota</taxon>
        <taxon>Fungi</taxon>
        <taxon>Dikarya</taxon>
        <taxon>Basidiomycota</taxon>
        <taxon>Agaricomycotina</taxon>
        <taxon>Agaricomycetes</taxon>
        <taxon>Polyporales</taxon>
        <taxon>Irpicaceae</taxon>
        <taxon>Irpex</taxon>
    </lineage>
</organism>